<protein>
    <recommendedName>
        <fullName evidence="1">MEDS domain-containing protein</fullName>
    </recommendedName>
</protein>
<name>A0A654LWQ2_9ARCH</name>
<evidence type="ECO:0000259" key="1">
    <source>
        <dbReference type="Pfam" id="PF14417"/>
    </source>
</evidence>
<evidence type="ECO:0000313" key="2">
    <source>
        <dbReference type="EMBL" id="ALI35904.1"/>
    </source>
</evidence>
<dbReference type="Pfam" id="PF14417">
    <property type="entry name" value="MEDS"/>
    <property type="match status" value="1"/>
</dbReference>
<keyword evidence="3" id="KW-1185">Reference proteome</keyword>
<evidence type="ECO:0000313" key="3">
    <source>
        <dbReference type="Proteomes" id="UP000058925"/>
    </source>
</evidence>
<dbReference type="EMBL" id="CP012850">
    <property type="protein sequence ID" value="ALI35904.1"/>
    <property type="molecule type" value="Genomic_DNA"/>
</dbReference>
<dbReference type="InterPro" id="IPR025847">
    <property type="entry name" value="MEDS_domain"/>
</dbReference>
<proteinExistence type="predicted"/>
<accession>A0A654LWQ2</accession>
<organism evidence="2 3">
    <name type="scientific">Candidatus Nitrosocosmicus oleophilus</name>
    <dbReference type="NCBI Taxonomy" id="1353260"/>
    <lineage>
        <taxon>Archaea</taxon>
        <taxon>Nitrososphaerota</taxon>
        <taxon>Nitrososphaeria</taxon>
        <taxon>Nitrososphaerales</taxon>
        <taxon>Nitrososphaeraceae</taxon>
        <taxon>Candidatus Nitrosocosmicus</taxon>
    </lineage>
</organism>
<dbReference type="AlphaFoldDB" id="A0A654LWQ2"/>
<reference evidence="3" key="1">
    <citation type="submission" date="2015-10" db="EMBL/GenBank/DDBJ databases">
        <title>Niche specialization of a soil ammonia-oxidizing archaeon, Candidatus Nitrosocosmicus oleophilus.</title>
        <authorList>
            <person name="Jung M.-Y."/>
            <person name="Rhee S.-K."/>
        </authorList>
    </citation>
    <scope>NUCLEOTIDE SEQUENCE [LARGE SCALE GENOMIC DNA]</scope>
    <source>
        <strain evidence="3">MY3</strain>
    </source>
</reference>
<dbReference type="KEGG" id="taa:NMY3_01701"/>
<feature type="domain" description="MEDS" evidence="1">
    <location>
        <begin position="17"/>
        <end position="179"/>
    </location>
</feature>
<dbReference type="Proteomes" id="UP000058925">
    <property type="component" value="Chromosome"/>
</dbReference>
<sequence>MLVESASNTISESEYGTHALVIYENLETLREFYSQYIKKRIEEKNEFIQLASFYETEDSVRKTLSAGHVSIDVDKWEKTENSLMIMDSLKKYLGNESQQSENNSDKDLVGYAKEKGKAGVSFLGDMGPFRYEHRIQDLLAYESSLPTRYDIDLKRLCLYHQKDFNTLSKEQKQKLLSHHAFAIKI</sequence>
<gene>
    <name evidence="2" type="ORF">NMY3_01701</name>
</gene>